<dbReference type="EMBL" id="JH660645">
    <property type="protein sequence ID" value="EIM28382.1"/>
    <property type="molecule type" value="Genomic_DNA"/>
</dbReference>
<dbReference type="HOGENOM" id="CLU_2650426_0_0_5"/>
<keyword evidence="2" id="KW-1185">Reference proteome</keyword>
<dbReference type="AlphaFoldDB" id="I4YWP0"/>
<evidence type="ECO:0000313" key="2">
    <source>
        <dbReference type="Proteomes" id="UP000003947"/>
    </source>
</evidence>
<organism evidence="1 2">
    <name type="scientific">Microvirga lotononidis</name>
    <dbReference type="NCBI Taxonomy" id="864069"/>
    <lineage>
        <taxon>Bacteria</taxon>
        <taxon>Pseudomonadati</taxon>
        <taxon>Pseudomonadota</taxon>
        <taxon>Alphaproteobacteria</taxon>
        <taxon>Hyphomicrobiales</taxon>
        <taxon>Methylobacteriaceae</taxon>
        <taxon>Microvirga</taxon>
    </lineage>
</organism>
<accession>I4YWP0</accession>
<gene>
    <name evidence="1" type="ORF">MicloDRAFT_00049650</name>
</gene>
<protein>
    <submittedName>
        <fullName evidence="1">Uncharacterized protein</fullName>
    </submittedName>
</protein>
<dbReference type="PATRIC" id="fig|864069.3.peg.5342"/>
<reference evidence="1 2" key="1">
    <citation type="submission" date="2012-02" db="EMBL/GenBank/DDBJ databases">
        <title>Improved High-Quality Draft sequence of Microvirga sp. WSM3557.</title>
        <authorList>
            <consortium name="US DOE Joint Genome Institute"/>
            <person name="Lucas S."/>
            <person name="Han J."/>
            <person name="Lapidus A."/>
            <person name="Cheng J.-F."/>
            <person name="Goodwin L."/>
            <person name="Pitluck S."/>
            <person name="Peters L."/>
            <person name="Zhang X."/>
            <person name="Detter J.C."/>
            <person name="Han C."/>
            <person name="Tapia R."/>
            <person name="Land M."/>
            <person name="Hauser L."/>
            <person name="Kyrpides N."/>
            <person name="Ivanova N."/>
            <person name="Pagani I."/>
            <person name="Brau L."/>
            <person name="Yates R."/>
            <person name="O'Hara G."/>
            <person name="Rui T."/>
            <person name="Howieson J."/>
            <person name="Reeve W."/>
            <person name="Woyke T."/>
        </authorList>
    </citation>
    <scope>NUCLEOTIDE SEQUENCE [LARGE SCALE GENOMIC DNA]</scope>
    <source>
        <strain evidence="1 2">WSM3557</strain>
    </source>
</reference>
<evidence type="ECO:0000313" key="1">
    <source>
        <dbReference type="EMBL" id="EIM28382.1"/>
    </source>
</evidence>
<dbReference type="STRING" id="864069.MicloDRAFT_00049650"/>
<proteinExistence type="predicted"/>
<name>I4YWP0_9HYPH</name>
<sequence length="76" mass="8175">MPLNGVTLGIAALLGVELGRQIFNRLDKGLEAFEASELHPGSKPSLRCRDVLVFGGHLKAKCEAPPLSSLYWLKSG</sequence>
<dbReference type="Proteomes" id="UP000003947">
    <property type="component" value="Unassembled WGS sequence"/>
</dbReference>